<evidence type="ECO:0000256" key="6">
    <source>
        <dbReference type="ARBA" id="ARBA00022989"/>
    </source>
</evidence>
<evidence type="ECO:0008006" key="16">
    <source>
        <dbReference type="Google" id="ProtNLM"/>
    </source>
</evidence>
<reference evidence="15" key="1">
    <citation type="submission" date="2012-12" db="EMBL/GenBank/DDBJ databases">
        <authorList>
            <person name="Hellsten U."/>
            <person name="Grimwood J."/>
            <person name="Chapman J.A."/>
            <person name="Shapiro H."/>
            <person name="Aerts A."/>
            <person name="Otillar R.P."/>
            <person name="Terry A.Y."/>
            <person name="Boore J.L."/>
            <person name="Simakov O."/>
            <person name="Marletaz F."/>
            <person name="Cho S.-J."/>
            <person name="Edsinger-Gonzales E."/>
            <person name="Havlak P."/>
            <person name="Kuo D.-H."/>
            <person name="Larsson T."/>
            <person name="Lv J."/>
            <person name="Arendt D."/>
            <person name="Savage R."/>
            <person name="Osoegawa K."/>
            <person name="de Jong P."/>
            <person name="Lindberg D.R."/>
            <person name="Seaver E.C."/>
            <person name="Weisblat D.A."/>
            <person name="Putnam N.H."/>
            <person name="Grigoriev I.V."/>
            <person name="Rokhsar D.S."/>
        </authorList>
    </citation>
    <scope>NUCLEOTIDE SEQUENCE</scope>
</reference>
<evidence type="ECO:0000313" key="15">
    <source>
        <dbReference type="Proteomes" id="UP000015101"/>
    </source>
</evidence>
<dbReference type="eggNOG" id="KOG2349">
    <property type="taxonomic scope" value="Eukaryota"/>
</dbReference>
<keyword evidence="7" id="KW-0915">Sodium</keyword>
<protein>
    <recommendedName>
        <fullName evidence="16">Sodium/solute symporter</fullName>
    </recommendedName>
</protein>
<dbReference type="GO" id="GO:0005886">
    <property type="term" value="C:plasma membrane"/>
    <property type="evidence" value="ECO:0007669"/>
    <property type="project" value="UniProtKB-SubCell"/>
</dbReference>
<dbReference type="InterPro" id="IPR051163">
    <property type="entry name" value="Sodium:Solute_Symporter_SSF"/>
</dbReference>
<dbReference type="GO" id="GO:0006814">
    <property type="term" value="P:sodium ion transport"/>
    <property type="evidence" value="ECO:0000318"/>
    <property type="project" value="GO_Central"/>
</dbReference>
<feature type="transmembrane region" description="Helical" evidence="12">
    <location>
        <begin position="161"/>
        <end position="179"/>
    </location>
</feature>
<dbReference type="GeneID" id="20216243"/>
<dbReference type="HOGENOM" id="CLU_018808_11_3_1"/>
<evidence type="ECO:0000256" key="1">
    <source>
        <dbReference type="ARBA" id="ARBA00004651"/>
    </source>
</evidence>
<dbReference type="EMBL" id="AMQM01005650">
    <property type="status" value="NOT_ANNOTATED_CDS"/>
    <property type="molecule type" value="Genomic_DNA"/>
</dbReference>
<keyword evidence="10" id="KW-0739">Sodium transport</keyword>
<keyword evidence="15" id="KW-1185">Reference proteome</keyword>
<feature type="transmembrane region" description="Helical" evidence="12">
    <location>
        <begin position="450"/>
        <end position="474"/>
    </location>
</feature>
<evidence type="ECO:0000256" key="7">
    <source>
        <dbReference type="ARBA" id="ARBA00023053"/>
    </source>
</evidence>
<dbReference type="EMBL" id="KB097026">
    <property type="protein sequence ID" value="ESO00062.1"/>
    <property type="molecule type" value="Genomic_DNA"/>
</dbReference>
<proteinExistence type="inferred from homology"/>
<feature type="transmembrane region" description="Helical" evidence="12">
    <location>
        <begin position="393"/>
        <end position="413"/>
    </location>
</feature>
<feature type="transmembrane region" description="Helical" evidence="12">
    <location>
        <begin position="419"/>
        <end position="443"/>
    </location>
</feature>
<evidence type="ECO:0000256" key="5">
    <source>
        <dbReference type="ARBA" id="ARBA00022692"/>
    </source>
</evidence>
<evidence type="ECO:0000313" key="13">
    <source>
        <dbReference type="EMBL" id="ESO00062.1"/>
    </source>
</evidence>
<dbReference type="InterPro" id="IPR001734">
    <property type="entry name" value="Na/solute_symporter"/>
</dbReference>
<evidence type="ECO:0000256" key="11">
    <source>
        <dbReference type="RuleBase" id="RU362091"/>
    </source>
</evidence>
<dbReference type="GO" id="GO:0015293">
    <property type="term" value="F:symporter activity"/>
    <property type="evidence" value="ECO:0000318"/>
    <property type="project" value="GO_Central"/>
</dbReference>
<dbReference type="RefSeq" id="XP_009021836.1">
    <property type="nucleotide sequence ID" value="XM_009023588.1"/>
</dbReference>
<dbReference type="OrthoDB" id="6132759at2759"/>
<evidence type="ECO:0000256" key="3">
    <source>
        <dbReference type="ARBA" id="ARBA00022448"/>
    </source>
</evidence>
<evidence type="ECO:0000256" key="9">
    <source>
        <dbReference type="ARBA" id="ARBA00023136"/>
    </source>
</evidence>
<keyword evidence="4" id="KW-1003">Cell membrane</keyword>
<keyword evidence="9 12" id="KW-0472">Membrane</keyword>
<dbReference type="AlphaFoldDB" id="T1G596"/>
<reference evidence="14" key="3">
    <citation type="submission" date="2015-06" db="UniProtKB">
        <authorList>
            <consortium name="EnsemblMetazoa"/>
        </authorList>
    </citation>
    <scope>IDENTIFICATION</scope>
</reference>
<gene>
    <name evidence="14" type="primary">20216243</name>
    <name evidence="13" type="ORF">HELRODRAFT_83724</name>
</gene>
<feature type="transmembrane region" description="Helical" evidence="12">
    <location>
        <begin position="130"/>
        <end position="149"/>
    </location>
</feature>
<feature type="transmembrane region" description="Helical" evidence="12">
    <location>
        <begin position="55"/>
        <end position="77"/>
    </location>
</feature>
<dbReference type="EnsemblMetazoa" id="HelroT83724">
    <property type="protein sequence ID" value="HelroP83724"/>
    <property type="gene ID" value="HelroG83724"/>
</dbReference>
<organism evidence="14 15">
    <name type="scientific">Helobdella robusta</name>
    <name type="common">Californian leech</name>
    <dbReference type="NCBI Taxonomy" id="6412"/>
    <lineage>
        <taxon>Eukaryota</taxon>
        <taxon>Metazoa</taxon>
        <taxon>Spiralia</taxon>
        <taxon>Lophotrochozoa</taxon>
        <taxon>Annelida</taxon>
        <taxon>Clitellata</taxon>
        <taxon>Hirudinea</taxon>
        <taxon>Rhynchobdellida</taxon>
        <taxon>Glossiphoniidae</taxon>
        <taxon>Helobdella</taxon>
    </lineage>
</organism>
<keyword evidence="5 12" id="KW-0812">Transmembrane</keyword>
<accession>T1G596</accession>
<reference evidence="13 15" key="2">
    <citation type="journal article" date="2013" name="Nature">
        <title>Insights into bilaterian evolution from three spiralian genomes.</title>
        <authorList>
            <person name="Simakov O."/>
            <person name="Marletaz F."/>
            <person name="Cho S.J."/>
            <person name="Edsinger-Gonzales E."/>
            <person name="Havlak P."/>
            <person name="Hellsten U."/>
            <person name="Kuo D.H."/>
            <person name="Larsson T."/>
            <person name="Lv J."/>
            <person name="Arendt D."/>
            <person name="Savage R."/>
            <person name="Osoegawa K."/>
            <person name="de Jong P."/>
            <person name="Grimwood J."/>
            <person name="Chapman J.A."/>
            <person name="Shapiro H."/>
            <person name="Aerts A."/>
            <person name="Otillar R.P."/>
            <person name="Terry A.Y."/>
            <person name="Boore J.L."/>
            <person name="Grigoriev I.V."/>
            <person name="Lindberg D.R."/>
            <person name="Seaver E.C."/>
            <person name="Weisblat D.A."/>
            <person name="Putnam N.H."/>
            <person name="Rokhsar D.S."/>
        </authorList>
    </citation>
    <scope>NUCLEOTIDE SEQUENCE</scope>
</reference>
<evidence type="ECO:0000313" key="14">
    <source>
        <dbReference type="EnsemblMetazoa" id="HelroP83724"/>
    </source>
</evidence>
<feature type="transmembrane region" description="Helical" evidence="12">
    <location>
        <begin position="243"/>
        <end position="260"/>
    </location>
</feature>
<feature type="transmembrane region" description="Helical" evidence="12">
    <location>
        <begin position="16"/>
        <end position="35"/>
    </location>
</feature>
<dbReference type="PANTHER" id="PTHR42985:SF2">
    <property type="entry name" value="SODIUM-DEPENDENT MULTIVITAMIN TRANSPORTER"/>
    <property type="match status" value="1"/>
</dbReference>
<dbReference type="STRING" id="6412.T1G596"/>
<feature type="transmembrane region" description="Helical" evidence="12">
    <location>
        <begin position="191"/>
        <end position="210"/>
    </location>
</feature>
<dbReference type="PANTHER" id="PTHR42985">
    <property type="entry name" value="SODIUM-COUPLED MONOCARBOXYLATE TRANSPORTER"/>
    <property type="match status" value="1"/>
</dbReference>
<keyword evidence="8" id="KW-0406">Ion transport</keyword>
<dbReference type="CTD" id="20216243"/>
<dbReference type="Gene3D" id="1.20.1730.10">
    <property type="entry name" value="Sodium/glucose cotransporter"/>
    <property type="match status" value="1"/>
</dbReference>
<sequence length="475" mass="52371">MTSSSTTTQLFHWADYLVFVAFLVVTILIGIFFGLKDRKKMTSKNFLTGGGSMHWSVVALSMQASFLSAIFIVSIPIEVYAWGTMYSYLVLAYFVALPFAGHFILPVYYKLNVTSAYEYLEKRFNKVVRTACALTFVLQTLLYMSVVLYTPALALAQVTGLSIWLAILICGLVCTFYTFAGGMKATIWNDFFQMLVIALTLLLMLIFGIVRVGSMSKVWQISVEGGRIEFDNFSFDPTMRTSFWTQTVGGFFVNLVMYAANQTTIQKYISVKTLADAKKSVWMAAVTTALFLILVCLIGLVAYAYYATCDPFLEGRITKYDQLIPLYVMDIVGHLHGLPGLFIAATFSAALSSLSGSLNALSAVTLTDFINPAYKRLKNANLDEKARAVLSRALTLFYGILITGLGFAAQFFGEVLFQIAFSIFGFVGGPLTFTVVLGVFFPFVNNLGALLGLISSFIVTSWIAVGAIIFKVLLL</sequence>
<feature type="transmembrane region" description="Helical" evidence="12">
    <location>
        <begin position="281"/>
        <end position="306"/>
    </location>
</feature>
<keyword evidence="3" id="KW-0813">Transport</keyword>
<dbReference type="OMA" id="KATIWND"/>
<dbReference type="Proteomes" id="UP000015101">
    <property type="component" value="Unassembled WGS sequence"/>
</dbReference>
<name>T1G596_HELRO</name>
<comment type="subcellular location">
    <subcellularLocation>
        <location evidence="1">Cell membrane</location>
        <topology evidence="1">Multi-pass membrane protein</topology>
    </subcellularLocation>
</comment>
<dbReference type="Pfam" id="PF00474">
    <property type="entry name" value="SSF"/>
    <property type="match status" value="1"/>
</dbReference>
<evidence type="ECO:0000256" key="4">
    <source>
        <dbReference type="ARBA" id="ARBA00022475"/>
    </source>
</evidence>
<dbReference type="PROSITE" id="PS50283">
    <property type="entry name" value="NA_SOLUT_SYMP_3"/>
    <property type="match status" value="1"/>
</dbReference>
<comment type="similarity">
    <text evidence="2 11">Belongs to the sodium:solute symporter (SSF) (TC 2.A.21) family.</text>
</comment>
<dbReference type="InParanoid" id="T1G596"/>
<dbReference type="InterPro" id="IPR038377">
    <property type="entry name" value="Na/Glc_symporter_sf"/>
</dbReference>
<dbReference type="NCBIfam" id="TIGR00813">
    <property type="entry name" value="sss"/>
    <property type="match status" value="1"/>
</dbReference>
<dbReference type="KEGG" id="hro:HELRODRAFT_83724"/>
<keyword evidence="6 12" id="KW-1133">Transmembrane helix</keyword>
<evidence type="ECO:0000256" key="2">
    <source>
        <dbReference type="ARBA" id="ARBA00006434"/>
    </source>
</evidence>
<evidence type="ECO:0000256" key="8">
    <source>
        <dbReference type="ARBA" id="ARBA00023065"/>
    </source>
</evidence>
<evidence type="ECO:0000256" key="10">
    <source>
        <dbReference type="ARBA" id="ARBA00023201"/>
    </source>
</evidence>
<evidence type="ECO:0000256" key="12">
    <source>
        <dbReference type="SAM" id="Phobius"/>
    </source>
</evidence>
<feature type="transmembrane region" description="Helical" evidence="12">
    <location>
        <begin position="89"/>
        <end position="109"/>
    </location>
</feature>